<evidence type="ECO:0008006" key="4">
    <source>
        <dbReference type="Google" id="ProtNLM"/>
    </source>
</evidence>
<dbReference type="KEGG" id="ptm:GSPATT00015863001"/>
<keyword evidence="3" id="KW-1185">Reference proteome</keyword>
<dbReference type="EMBL" id="CT868385">
    <property type="protein sequence ID" value="CAK81004.1"/>
    <property type="molecule type" value="Genomic_DNA"/>
</dbReference>
<dbReference type="AlphaFoldDB" id="A0DD87"/>
<evidence type="ECO:0000313" key="3">
    <source>
        <dbReference type="Proteomes" id="UP000000600"/>
    </source>
</evidence>
<evidence type="ECO:0000256" key="1">
    <source>
        <dbReference type="SAM" id="Phobius"/>
    </source>
</evidence>
<dbReference type="GeneID" id="5034186"/>
<reference evidence="2 3" key="1">
    <citation type="journal article" date="2006" name="Nature">
        <title>Global trends of whole-genome duplications revealed by the ciliate Paramecium tetraurelia.</title>
        <authorList>
            <consortium name="Genoscope"/>
            <person name="Aury J.-M."/>
            <person name="Jaillon O."/>
            <person name="Duret L."/>
            <person name="Noel B."/>
            <person name="Jubin C."/>
            <person name="Porcel B.M."/>
            <person name="Segurens B."/>
            <person name="Daubin V."/>
            <person name="Anthouard V."/>
            <person name="Aiach N."/>
            <person name="Arnaiz O."/>
            <person name="Billaut A."/>
            <person name="Beisson J."/>
            <person name="Blanc I."/>
            <person name="Bouhouche K."/>
            <person name="Camara F."/>
            <person name="Duharcourt S."/>
            <person name="Guigo R."/>
            <person name="Gogendeau D."/>
            <person name="Katinka M."/>
            <person name="Keller A.-M."/>
            <person name="Kissmehl R."/>
            <person name="Klotz C."/>
            <person name="Koll F."/>
            <person name="Le Moue A."/>
            <person name="Lepere C."/>
            <person name="Malinsky S."/>
            <person name="Nowacki M."/>
            <person name="Nowak J.K."/>
            <person name="Plattner H."/>
            <person name="Poulain J."/>
            <person name="Ruiz F."/>
            <person name="Serrano V."/>
            <person name="Zagulski M."/>
            <person name="Dessen P."/>
            <person name="Betermier M."/>
            <person name="Weissenbach J."/>
            <person name="Scarpelli C."/>
            <person name="Schachter V."/>
            <person name="Sperling L."/>
            <person name="Meyer E."/>
            <person name="Cohen J."/>
            <person name="Wincker P."/>
        </authorList>
    </citation>
    <scope>NUCLEOTIDE SEQUENCE [LARGE SCALE GENOMIC DNA]</scope>
    <source>
        <strain evidence="2 3">Stock d4-2</strain>
    </source>
</reference>
<organism evidence="2 3">
    <name type="scientific">Paramecium tetraurelia</name>
    <dbReference type="NCBI Taxonomy" id="5888"/>
    <lineage>
        <taxon>Eukaryota</taxon>
        <taxon>Sar</taxon>
        <taxon>Alveolata</taxon>
        <taxon>Ciliophora</taxon>
        <taxon>Intramacronucleata</taxon>
        <taxon>Oligohymenophorea</taxon>
        <taxon>Peniculida</taxon>
        <taxon>Parameciidae</taxon>
        <taxon>Paramecium</taxon>
    </lineage>
</organism>
<proteinExistence type="predicted"/>
<feature type="transmembrane region" description="Helical" evidence="1">
    <location>
        <begin position="178"/>
        <end position="197"/>
    </location>
</feature>
<dbReference type="Proteomes" id="UP000000600">
    <property type="component" value="Unassembled WGS sequence"/>
</dbReference>
<feature type="transmembrane region" description="Helical" evidence="1">
    <location>
        <begin position="140"/>
        <end position="158"/>
    </location>
</feature>
<keyword evidence="1" id="KW-0812">Transmembrane</keyword>
<gene>
    <name evidence="2" type="ORF">GSPATT00015863001</name>
</gene>
<keyword evidence="1" id="KW-1133">Transmembrane helix</keyword>
<sequence>MNSFQGLFCQKKAKTNFSFHINQTYNHIIIQFSQCSSYSYNYIPNKNIKYNYFLSPYSYLSKFIIKNFDPNSIIFHLSLHLLLCNNPLFLTKNQQYNFLNINHKALHIFIIQISLYKSFNLNSQLQQIQIPHKILSFPQALFIQFSFISIFIIFKTIIAQFPPQQLIPYLIIVFNSKINRNCANHLLSILILLLLTINNRLFHFASHNCI</sequence>
<dbReference type="RefSeq" id="XP_001448401.1">
    <property type="nucleotide sequence ID" value="XM_001448364.1"/>
</dbReference>
<name>A0DD87_PARTE</name>
<keyword evidence="1" id="KW-0472">Membrane</keyword>
<dbReference type="InParanoid" id="A0DD87"/>
<accession>A0DD87</accession>
<protein>
    <recommendedName>
        <fullName evidence="4">Transmembrane protein</fullName>
    </recommendedName>
</protein>
<evidence type="ECO:0000313" key="2">
    <source>
        <dbReference type="EMBL" id="CAK81004.1"/>
    </source>
</evidence>
<dbReference type="HOGENOM" id="CLU_1312304_0_0_1"/>